<organism evidence="1 2">
    <name type="scientific">Plectosphaerella cucumerina</name>
    <dbReference type="NCBI Taxonomy" id="40658"/>
    <lineage>
        <taxon>Eukaryota</taxon>
        <taxon>Fungi</taxon>
        <taxon>Dikarya</taxon>
        <taxon>Ascomycota</taxon>
        <taxon>Pezizomycotina</taxon>
        <taxon>Sordariomycetes</taxon>
        <taxon>Hypocreomycetidae</taxon>
        <taxon>Glomerellales</taxon>
        <taxon>Plectosphaerellaceae</taxon>
        <taxon>Plectosphaerella</taxon>
    </lineage>
</organism>
<name>A0A8K0TRC6_9PEZI</name>
<reference evidence="1" key="1">
    <citation type="journal article" date="2021" name="Nat. Commun.">
        <title>Genetic determinants of endophytism in the Arabidopsis root mycobiome.</title>
        <authorList>
            <person name="Mesny F."/>
            <person name="Miyauchi S."/>
            <person name="Thiergart T."/>
            <person name="Pickel B."/>
            <person name="Atanasova L."/>
            <person name="Karlsson M."/>
            <person name="Huettel B."/>
            <person name="Barry K.W."/>
            <person name="Haridas S."/>
            <person name="Chen C."/>
            <person name="Bauer D."/>
            <person name="Andreopoulos W."/>
            <person name="Pangilinan J."/>
            <person name="LaButti K."/>
            <person name="Riley R."/>
            <person name="Lipzen A."/>
            <person name="Clum A."/>
            <person name="Drula E."/>
            <person name="Henrissat B."/>
            <person name="Kohler A."/>
            <person name="Grigoriev I.V."/>
            <person name="Martin F.M."/>
            <person name="Hacquard S."/>
        </authorList>
    </citation>
    <scope>NUCLEOTIDE SEQUENCE</scope>
    <source>
        <strain evidence="1">MPI-CAGE-AT-0016</strain>
    </source>
</reference>
<evidence type="ECO:0000313" key="2">
    <source>
        <dbReference type="Proteomes" id="UP000813385"/>
    </source>
</evidence>
<sequence length="170" mass="19931">MYDDEAAWQTWHTRLDDNHPIDEKRGWTSEPLQQGTRYTVFAVFDDICVESMHPGYPGSLLMLVRRDWEPLSDADMRALMDGDVHEDYEHGYMYNHSEGPGGWIYQDVASYTTLYHRLRDINDWSEEFRYPSQVYTSMLLLERSPAFWREERVVDQGGIVASTRVVAARS</sequence>
<evidence type="ECO:0000313" key="1">
    <source>
        <dbReference type="EMBL" id="KAH7374894.1"/>
    </source>
</evidence>
<gene>
    <name evidence="1" type="ORF">B0T11DRAFT_292671</name>
</gene>
<comment type="caution">
    <text evidence="1">The sequence shown here is derived from an EMBL/GenBank/DDBJ whole genome shotgun (WGS) entry which is preliminary data.</text>
</comment>
<keyword evidence="2" id="KW-1185">Reference proteome</keyword>
<dbReference type="EMBL" id="JAGPXD010000001">
    <property type="protein sequence ID" value="KAH7374894.1"/>
    <property type="molecule type" value="Genomic_DNA"/>
</dbReference>
<dbReference type="AlphaFoldDB" id="A0A8K0TRC6"/>
<accession>A0A8K0TRC6</accession>
<protein>
    <submittedName>
        <fullName evidence="1">Uncharacterized protein</fullName>
    </submittedName>
</protein>
<proteinExistence type="predicted"/>
<dbReference type="Proteomes" id="UP000813385">
    <property type="component" value="Unassembled WGS sequence"/>
</dbReference>